<evidence type="ECO:0000313" key="4">
    <source>
        <dbReference type="EMBL" id="NKC31897.1"/>
    </source>
</evidence>
<comment type="caution">
    <text evidence="4">The sequence shown here is derived from an EMBL/GenBank/DDBJ whole genome shotgun (WGS) entry which is preliminary data.</text>
</comment>
<dbReference type="PANTHER" id="PTHR11365:SF23">
    <property type="entry name" value="HYPOTHETICAL 5-OXOPROLINASE (EUROFUNG)-RELATED"/>
    <property type="match status" value="1"/>
</dbReference>
<dbReference type="SUPFAM" id="SSF53067">
    <property type="entry name" value="Actin-like ATPase domain"/>
    <property type="match status" value="1"/>
</dbReference>
<dbReference type="PANTHER" id="PTHR11365">
    <property type="entry name" value="5-OXOPROLINASE RELATED"/>
    <property type="match status" value="1"/>
</dbReference>
<feature type="domain" description="Hydantoinase A/oxoprolinase" evidence="2">
    <location>
        <begin position="204"/>
        <end position="489"/>
    </location>
</feature>
<proteinExistence type="predicted"/>
<dbReference type="InterPro" id="IPR043129">
    <property type="entry name" value="ATPase_NBD"/>
</dbReference>
<evidence type="ECO:0000259" key="3">
    <source>
        <dbReference type="Pfam" id="PF05378"/>
    </source>
</evidence>
<reference evidence="4 5" key="1">
    <citation type="submission" date="2020-03" db="EMBL/GenBank/DDBJ databases">
        <title>Roseomonas selenitidurans sp. nov. isolated from urban soil.</title>
        <authorList>
            <person name="Liu H."/>
        </authorList>
    </citation>
    <scope>NUCLEOTIDE SEQUENCE [LARGE SCALE GENOMIC DNA]</scope>
    <source>
        <strain evidence="4 5">BU-1</strain>
    </source>
</reference>
<dbReference type="Pfam" id="PF05378">
    <property type="entry name" value="Hydant_A_N"/>
    <property type="match status" value="1"/>
</dbReference>
<accession>A0ABX1E8R7</accession>
<feature type="domain" description="Hydantoinase/oxoprolinase N-terminal" evidence="3">
    <location>
        <begin position="3"/>
        <end position="182"/>
    </location>
</feature>
<dbReference type="Pfam" id="PF01968">
    <property type="entry name" value="Hydantoinase_A"/>
    <property type="match status" value="1"/>
</dbReference>
<dbReference type="Proteomes" id="UP000787635">
    <property type="component" value="Unassembled WGS sequence"/>
</dbReference>
<sequence>MKRIGIDVGGTFTDVVLVDEAGRVHTAKVPTTPHNRVIGALNGFRRILAIAGCGAAEIGFIGHGSTMATNMVVERTGARTALVTTQGFRDVLELRRIARHDRADLYDLQFDNPDPLVPRRWRHEVAERMDWRGQVDTPLDEAALHAIADRIAESPVEAVAIAFLHAAANPAHERRAADILAQRLPGHFISASHEVNPEVGEYERTSTTVMNAMLGPLCARYIAALQDGLRQEGFAGELLFMGSNGGLADAALVAARPVLLLESGPAGGVSAAIRLGDRHGWPDAILGDMGGTTFDVSLVRGSRAELRSQVLLHSYAVRAPSIDIESIGAGGGSIAWVDAGGGVRIGPQSAGADPGPACYGRGGTRPTVTDCNLLLGYIDPDTFLDGGFKLDRAAAQRAVELHLAQPLGLDTLAAAHAVRAVANALMAQAIRLMTVERGHDPRGFDYLCFGGAGPVHALDLARSLEMARVLVPPVPGLFSALGMVLADRQADLQAAVDRPLSACDGTELEARYAEMEGAARGRLPADAAQSIRRRADCRYAGQPDSIMVDVVDCAPVAIRAAFEAAHRHLWNFTKPDQPVLLNNIRVEARAATGWRGALRFAKGDPAPAPSRTRRVQFGGGQDTARDLPVWRRDDLPEGHRVEGPAVIEEASSSLTLGPGDVARIEAGGVLAITLAVEPRPAPRLEEALA</sequence>
<dbReference type="EMBL" id="JAAVNE010000020">
    <property type="protein sequence ID" value="NKC31897.1"/>
    <property type="molecule type" value="Genomic_DNA"/>
</dbReference>
<dbReference type="InterPro" id="IPR045079">
    <property type="entry name" value="Oxoprolinase-like"/>
</dbReference>
<evidence type="ECO:0000313" key="5">
    <source>
        <dbReference type="Proteomes" id="UP000787635"/>
    </source>
</evidence>
<name>A0ABX1E8R7_9PROT</name>
<evidence type="ECO:0000256" key="1">
    <source>
        <dbReference type="SAM" id="MobiDB-lite"/>
    </source>
</evidence>
<gene>
    <name evidence="4" type="ORF">HEQ75_13610</name>
</gene>
<organism evidence="4 5">
    <name type="scientific">Falsiroseomonas selenitidurans</name>
    <dbReference type="NCBI Taxonomy" id="2716335"/>
    <lineage>
        <taxon>Bacteria</taxon>
        <taxon>Pseudomonadati</taxon>
        <taxon>Pseudomonadota</taxon>
        <taxon>Alphaproteobacteria</taxon>
        <taxon>Acetobacterales</taxon>
        <taxon>Roseomonadaceae</taxon>
        <taxon>Falsiroseomonas</taxon>
    </lineage>
</organism>
<keyword evidence="5" id="KW-1185">Reference proteome</keyword>
<dbReference type="InterPro" id="IPR008040">
    <property type="entry name" value="Hydant_A_N"/>
</dbReference>
<evidence type="ECO:0000259" key="2">
    <source>
        <dbReference type="Pfam" id="PF01968"/>
    </source>
</evidence>
<protein>
    <submittedName>
        <fullName evidence="4">Hydantoinase/oxoprolinase family protein</fullName>
    </submittedName>
</protein>
<dbReference type="InterPro" id="IPR002821">
    <property type="entry name" value="Hydantoinase_A"/>
</dbReference>
<feature type="region of interest" description="Disordered" evidence="1">
    <location>
        <begin position="602"/>
        <end position="623"/>
    </location>
</feature>